<keyword evidence="2" id="KW-0132">Cell division</keyword>
<dbReference type="PANTHER" id="PTHR23135">
    <property type="entry name" value="MUR LIGASE FAMILY MEMBER"/>
    <property type="match status" value="1"/>
</dbReference>
<evidence type="ECO:0000259" key="5">
    <source>
        <dbReference type="Pfam" id="PF08245"/>
    </source>
</evidence>
<evidence type="ECO:0000259" key="4">
    <source>
        <dbReference type="Pfam" id="PF02875"/>
    </source>
</evidence>
<keyword evidence="2" id="KW-0131">Cell cycle</keyword>
<gene>
    <name evidence="6" type="ORF">COS61_02085</name>
</gene>
<keyword evidence="3" id="KW-0812">Transmembrane</keyword>
<evidence type="ECO:0008006" key="8">
    <source>
        <dbReference type="Google" id="ProtNLM"/>
    </source>
</evidence>
<dbReference type="Pfam" id="PF02875">
    <property type="entry name" value="Mur_ligase_C"/>
    <property type="match status" value="1"/>
</dbReference>
<dbReference type="GO" id="GO:0005737">
    <property type="term" value="C:cytoplasm"/>
    <property type="evidence" value="ECO:0007669"/>
    <property type="project" value="UniProtKB-SubCell"/>
</dbReference>
<evidence type="ECO:0000256" key="2">
    <source>
        <dbReference type="RuleBase" id="RU004135"/>
    </source>
</evidence>
<feature type="transmembrane region" description="Helical" evidence="3">
    <location>
        <begin position="12"/>
        <end position="35"/>
    </location>
</feature>
<protein>
    <recommendedName>
        <fullName evidence="8">UDP-N-acetylmuramoyl-L-alanyl-D-glutamate--2, 6-diaminopimelate ligase</fullName>
    </recommendedName>
</protein>
<dbReference type="Pfam" id="PF08245">
    <property type="entry name" value="Mur_ligase_M"/>
    <property type="match status" value="1"/>
</dbReference>
<keyword evidence="2" id="KW-0961">Cell wall biogenesis/degradation</keyword>
<dbReference type="NCBIfam" id="TIGR01085">
    <property type="entry name" value="murE"/>
    <property type="match status" value="1"/>
</dbReference>
<dbReference type="GO" id="GO:0071555">
    <property type="term" value="P:cell wall organization"/>
    <property type="evidence" value="ECO:0007669"/>
    <property type="project" value="UniProtKB-KW"/>
</dbReference>
<dbReference type="EMBL" id="PEVJ01000050">
    <property type="protein sequence ID" value="PIU98313.1"/>
    <property type="molecule type" value="Genomic_DNA"/>
</dbReference>
<sequence>MIYQIKKAIKKLTPAFLLGWYHFLLAFLAAFVYGWPSKRMAVIGVVGTRGKTTAANFIWAVLSAAGYKTGLTGTANIRIGDEEFLNRFHMTMPGRFTMQKLLKQMADAGCEYAIIETPSEGVEQWRHKGIIYDILIFTGIYPEYLAAHKWSFERCKEMNLKVLKELFNSQRKKINNKKIPKVIIANKDNEYFSEATSFAADRKISYAIDSSADFQAGKIKETLSGGFFAVDGWEFKINLIGKFNILNVLPAVALANVLEIKKDKIKKGLGSLYKIGGRMEEIKAGQKFSVFVDYAHDVVSLEAALEAAAKIKKKSGRIILLLGAEGGGRDKKKRPLMGELAAQKADLVVISNVDPYDDEPSEILESIARPAEQAGKIRWKNLFVIENRTEGIRQSLVLAQKDDIVLITGKGAEQVMIIGSKRIYWDDRKIVGDILKQILTSKRRPR</sequence>
<dbReference type="Gene3D" id="3.40.1190.10">
    <property type="entry name" value="Mur-like, catalytic domain"/>
    <property type="match status" value="1"/>
</dbReference>
<dbReference type="UniPathway" id="UPA00219"/>
<accession>A0A2M7B5B8</accession>
<comment type="caution">
    <text evidence="6">The sequence shown here is derived from an EMBL/GenBank/DDBJ whole genome shotgun (WGS) entry which is preliminary data.</text>
</comment>
<dbReference type="GO" id="GO:0016881">
    <property type="term" value="F:acid-amino acid ligase activity"/>
    <property type="evidence" value="ECO:0007669"/>
    <property type="project" value="InterPro"/>
</dbReference>
<dbReference type="Proteomes" id="UP000228949">
    <property type="component" value="Unassembled WGS sequence"/>
</dbReference>
<comment type="subcellular location">
    <subcellularLocation>
        <location evidence="2">Cytoplasm</location>
    </subcellularLocation>
</comment>
<dbReference type="PANTHER" id="PTHR23135:SF4">
    <property type="entry name" value="UDP-N-ACETYLMURAMOYL-L-ALANYL-D-GLUTAMATE--2,6-DIAMINOPIMELATE LIGASE MURE HOMOLOG, CHLOROPLASTIC"/>
    <property type="match status" value="1"/>
</dbReference>
<evidence type="ECO:0000313" key="7">
    <source>
        <dbReference type="Proteomes" id="UP000228949"/>
    </source>
</evidence>
<evidence type="ECO:0000313" key="6">
    <source>
        <dbReference type="EMBL" id="PIU98313.1"/>
    </source>
</evidence>
<comment type="pathway">
    <text evidence="2">Cell wall biogenesis; peptidoglycan biosynthesis.</text>
</comment>
<dbReference type="InterPro" id="IPR013221">
    <property type="entry name" value="Mur_ligase_cen"/>
</dbReference>
<dbReference type="GO" id="GO:0005524">
    <property type="term" value="F:ATP binding"/>
    <property type="evidence" value="ECO:0007669"/>
    <property type="project" value="InterPro"/>
</dbReference>
<keyword evidence="2" id="KW-0133">Cell shape</keyword>
<dbReference type="Gene3D" id="3.90.190.20">
    <property type="entry name" value="Mur ligase, C-terminal domain"/>
    <property type="match status" value="1"/>
</dbReference>
<comment type="similarity">
    <text evidence="1">Belongs to the MurCDEF family. MurE subfamily.</text>
</comment>
<dbReference type="GO" id="GO:0051301">
    <property type="term" value="P:cell division"/>
    <property type="evidence" value="ECO:0007669"/>
    <property type="project" value="UniProtKB-KW"/>
</dbReference>
<reference evidence="7" key="1">
    <citation type="submission" date="2017-09" db="EMBL/GenBank/DDBJ databases">
        <title>Depth-based differentiation of microbial function through sediment-hosted aquifers and enrichment of novel symbionts in the deep terrestrial subsurface.</title>
        <authorList>
            <person name="Probst A.J."/>
            <person name="Ladd B."/>
            <person name="Jarett J.K."/>
            <person name="Geller-Mcgrath D.E."/>
            <person name="Sieber C.M.K."/>
            <person name="Emerson J.B."/>
            <person name="Anantharaman K."/>
            <person name="Thomas B.C."/>
            <person name="Malmstrom R."/>
            <person name="Stieglmeier M."/>
            <person name="Klingl A."/>
            <person name="Woyke T."/>
            <person name="Ryan C.M."/>
            <person name="Banfield J.F."/>
        </authorList>
    </citation>
    <scope>NUCLEOTIDE SEQUENCE [LARGE SCALE GENOMIC DNA]</scope>
</reference>
<keyword evidence="2" id="KW-0573">Peptidoglycan synthesis</keyword>
<name>A0A2M7B5B8_9BACT</name>
<keyword evidence="3" id="KW-0472">Membrane</keyword>
<dbReference type="InterPro" id="IPR005761">
    <property type="entry name" value="UDP-N-AcMur-Glu-dNH2Pim_ligase"/>
</dbReference>
<evidence type="ECO:0000256" key="1">
    <source>
        <dbReference type="ARBA" id="ARBA00005898"/>
    </source>
</evidence>
<organism evidence="6 7">
    <name type="scientific">Candidatus Wolfebacteria bacterium CG03_land_8_20_14_0_80_40_12</name>
    <dbReference type="NCBI Taxonomy" id="1975069"/>
    <lineage>
        <taxon>Bacteria</taxon>
        <taxon>Candidatus Wolfeibacteriota</taxon>
    </lineage>
</organism>
<dbReference type="GO" id="GO:0009252">
    <property type="term" value="P:peptidoglycan biosynthetic process"/>
    <property type="evidence" value="ECO:0007669"/>
    <property type="project" value="UniProtKB-UniPathway"/>
</dbReference>
<dbReference type="InterPro" id="IPR036615">
    <property type="entry name" value="Mur_ligase_C_dom_sf"/>
</dbReference>
<dbReference type="SUPFAM" id="SSF53244">
    <property type="entry name" value="MurD-like peptide ligases, peptide-binding domain"/>
    <property type="match status" value="1"/>
</dbReference>
<dbReference type="AlphaFoldDB" id="A0A2M7B5B8"/>
<dbReference type="GO" id="GO:0008360">
    <property type="term" value="P:regulation of cell shape"/>
    <property type="evidence" value="ECO:0007669"/>
    <property type="project" value="UniProtKB-KW"/>
</dbReference>
<evidence type="ECO:0000256" key="3">
    <source>
        <dbReference type="SAM" id="Phobius"/>
    </source>
</evidence>
<feature type="domain" description="Mur ligase C-terminal" evidence="4">
    <location>
        <begin position="277"/>
        <end position="411"/>
    </location>
</feature>
<keyword evidence="3" id="KW-1133">Transmembrane helix</keyword>
<dbReference type="InterPro" id="IPR004101">
    <property type="entry name" value="Mur_ligase_C"/>
</dbReference>
<dbReference type="SUPFAM" id="SSF53623">
    <property type="entry name" value="MurD-like peptide ligases, catalytic domain"/>
    <property type="match status" value="1"/>
</dbReference>
<feature type="domain" description="Mur ligase central" evidence="5">
    <location>
        <begin position="45"/>
        <end position="255"/>
    </location>
</feature>
<proteinExistence type="inferred from homology"/>
<dbReference type="InterPro" id="IPR036565">
    <property type="entry name" value="Mur-like_cat_sf"/>
</dbReference>